<keyword evidence="2" id="KW-0812">Transmembrane</keyword>
<feature type="transmembrane region" description="Helical" evidence="2">
    <location>
        <begin position="201"/>
        <end position="224"/>
    </location>
</feature>
<feature type="region of interest" description="Disordered" evidence="1">
    <location>
        <begin position="316"/>
        <end position="362"/>
    </location>
</feature>
<name>A0A316EMI7_9ACTN</name>
<feature type="transmembrane region" description="Helical" evidence="2">
    <location>
        <begin position="265"/>
        <end position="283"/>
    </location>
</feature>
<keyword evidence="2" id="KW-1133">Transmembrane helix</keyword>
<evidence type="ECO:0000256" key="1">
    <source>
        <dbReference type="SAM" id="MobiDB-lite"/>
    </source>
</evidence>
<sequence length="362" mass="37548">MPTNRSRVLAVVLALYPRRIRDRYGAEITELLTHSPTPGRDLADVAWCALADRGASLTMSHARPHLIRLAGLLAAPLVFGVALAALAGIAVTVLGAVEGFGYQVGYRLVDVVIAVSVVPVAAGTVWLARRTGRREHVGTPILVVPTALALGTIAVASLPYLGEAVGETWSATLVSSVCWCAATFVLAIGGAALMQRARTGAAWTVMVLGGLAILELTCTVYVLLVHRSYGLPPSSAFGAYPVVITGMDPGLVGDPAGQLAEALKGLPALLTVCTAFTITLALTRTTRRHATPKPASSSSARRESCTASKDLHPICGREAERRVHAARSAGRCSHRSPTTSSGYDHQVSSGDAPPACGPGAPS</sequence>
<evidence type="ECO:0000313" key="3">
    <source>
        <dbReference type="EMBL" id="PWK33319.1"/>
    </source>
</evidence>
<feature type="transmembrane region" description="Helical" evidence="2">
    <location>
        <begin position="69"/>
        <end position="96"/>
    </location>
</feature>
<keyword evidence="2" id="KW-0472">Membrane</keyword>
<dbReference type="Proteomes" id="UP000245697">
    <property type="component" value="Unassembled WGS sequence"/>
</dbReference>
<feature type="transmembrane region" description="Helical" evidence="2">
    <location>
        <begin position="108"/>
        <end position="128"/>
    </location>
</feature>
<reference evidence="3 4" key="1">
    <citation type="submission" date="2018-05" db="EMBL/GenBank/DDBJ databases">
        <title>Genomic Encyclopedia of Archaeal and Bacterial Type Strains, Phase II (KMG-II): from individual species to whole genera.</title>
        <authorList>
            <person name="Goeker M."/>
        </authorList>
    </citation>
    <scope>NUCLEOTIDE SEQUENCE [LARGE SCALE GENOMIC DNA]</scope>
    <source>
        <strain evidence="3 4">DSM 45184</strain>
    </source>
</reference>
<feature type="compositionally biased region" description="Polar residues" evidence="1">
    <location>
        <begin position="335"/>
        <end position="347"/>
    </location>
</feature>
<dbReference type="EMBL" id="QGGR01000028">
    <property type="protein sequence ID" value="PWK33319.1"/>
    <property type="molecule type" value="Genomic_DNA"/>
</dbReference>
<evidence type="ECO:0000256" key="2">
    <source>
        <dbReference type="SAM" id="Phobius"/>
    </source>
</evidence>
<gene>
    <name evidence="3" type="ORF">BC793_128109</name>
</gene>
<comment type="caution">
    <text evidence="3">The sequence shown here is derived from an EMBL/GenBank/DDBJ whole genome shotgun (WGS) entry which is preliminary data.</text>
</comment>
<accession>A0A316EMI7</accession>
<dbReference type="RefSeq" id="WP_146246680.1">
    <property type="nucleotide sequence ID" value="NZ_BONA01000083.1"/>
</dbReference>
<dbReference type="AlphaFoldDB" id="A0A316EMI7"/>
<evidence type="ECO:0000313" key="4">
    <source>
        <dbReference type="Proteomes" id="UP000245697"/>
    </source>
</evidence>
<dbReference type="OrthoDB" id="3380912at2"/>
<feature type="transmembrane region" description="Helical" evidence="2">
    <location>
        <begin position="173"/>
        <end position="194"/>
    </location>
</feature>
<organism evidence="3 4">
    <name type="scientific">Actinoplanes xinjiangensis</name>
    <dbReference type="NCBI Taxonomy" id="512350"/>
    <lineage>
        <taxon>Bacteria</taxon>
        <taxon>Bacillati</taxon>
        <taxon>Actinomycetota</taxon>
        <taxon>Actinomycetes</taxon>
        <taxon>Micromonosporales</taxon>
        <taxon>Micromonosporaceae</taxon>
        <taxon>Actinoplanes</taxon>
    </lineage>
</organism>
<protein>
    <submittedName>
        <fullName evidence="3">Uncharacterized protein</fullName>
    </submittedName>
</protein>
<proteinExistence type="predicted"/>
<keyword evidence="4" id="KW-1185">Reference proteome</keyword>
<feature type="compositionally biased region" description="Low complexity" evidence="1">
    <location>
        <begin position="348"/>
        <end position="362"/>
    </location>
</feature>
<feature type="transmembrane region" description="Helical" evidence="2">
    <location>
        <begin position="140"/>
        <end position="161"/>
    </location>
</feature>